<dbReference type="Gene3D" id="3.40.50.1820">
    <property type="entry name" value="alpha/beta hydrolase"/>
    <property type="match status" value="1"/>
</dbReference>
<feature type="domain" description="Acetyl xylan esterase" evidence="3">
    <location>
        <begin position="3"/>
        <end position="317"/>
    </location>
</feature>
<organism evidence="4 5">
    <name type="scientific">Streptohalobacillus salinus</name>
    <dbReference type="NCBI Taxonomy" id="621096"/>
    <lineage>
        <taxon>Bacteria</taxon>
        <taxon>Bacillati</taxon>
        <taxon>Bacillota</taxon>
        <taxon>Bacilli</taxon>
        <taxon>Bacillales</taxon>
        <taxon>Bacillaceae</taxon>
        <taxon>Streptohalobacillus</taxon>
    </lineage>
</organism>
<evidence type="ECO:0000313" key="5">
    <source>
        <dbReference type="Proteomes" id="UP000247922"/>
    </source>
</evidence>
<dbReference type="GO" id="GO:0052689">
    <property type="term" value="F:carboxylic ester hydrolase activity"/>
    <property type="evidence" value="ECO:0007669"/>
    <property type="project" value="TreeGrafter"/>
</dbReference>
<dbReference type="PANTHER" id="PTHR40111">
    <property type="entry name" value="CEPHALOSPORIN-C DEACETYLASE"/>
    <property type="match status" value="1"/>
</dbReference>
<dbReference type="RefSeq" id="WP_110250831.1">
    <property type="nucleotide sequence ID" value="NZ_QJJR01000003.1"/>
</dbReference>
<dbReference type="InterPro" id="IPR029058">
    <property type="entry name" value="AB_hydrolase_fold"/>
</dbReference>
<dbReference type="GO" id="GO:0005976">
    <property type="term" value="P:polysaccharide metabolic process"/>
    <property type="evidence" value="ECO:0007669"/>
    <property type="project" value="TreeGrafter"/>
</dbReference>
<accession>A0A2V3WIE2</accession>
<dbReference type="OrthoDB" id="9770528at2"/>
<dbReference type="PANTHER" id="PTHR40111:SF1">
    <property type="entry name" value="CEPHALOSPORIN-C DEACETYLASE"/>
    <property type="match status" value="1"/>
</dbReference>
<feature type="active site" description="Charge relay system" evidence="1">
    <location>
        <position position="302"/>
    </location>
</feature>
<name>A0A2V3WIE2_9BACI</name>
<comment type="caution">
    <text evidence="4">The sequence shown here is derived from an EMBL/GenBank/DDBJ whole genome shotgun (WGS) entry which is preliminary data.</text>
</comment>
<evidence type="ECO:0000256" key="1">
    <source>
        <dbReference type="PIRSR" id="PIRSR639069-1"/>
    </source>
</evidence>
<dbReference type="Pfam" id="PF05448">
    <property type="entry name" value="AXE1"/>
    <property type="match status" value="1"/>
</dbReference>
<keyword evidence="5" id="KW-1185">Reference proteome</keyword>
<dbReference type="SUPFAM" id="SSF53474">
    <property type="entry name" value="alpha/beta-Hydrolases"/>
    <property type="match status" value="1"/>
</dbReference>
<evidence type="ECO:0000256" key="2">
    <source>
        <dbReference type="PIRSR" id="PIRSR639069-2"/>
    </source>
</evidence>
<dbReference type="EMBL" id="QJJR01000003">
    <property type="protein sequence ID" value="PXW92207.1"/>
    <property type="molecule type" value="Genomic_DNA"/>
</dbReference>
<evidence type="ECO:0000259" key="3">
    <source>
        <dbReference type="Pfam" id="PF05448"/>
    </source>
</evidence>
<protein>
    <submittedName>
        <fullName evidence="4">Cephalosporin-C deacetylase</fullName>
    </submittedName>
</protein>
<dbReference type="Proteomes" id="UP000247922">
    <property type="component" value="Unassembled WGS sequence"/>
</dbReference>
<sequence length="319" mass="36165">MHIDLPIEALKQYKGKNPKPADFDMFWEDALAALDAVSLSYQLEAVDLGLRQAEAYYLSFTGVGGAKIYVKWVKPLKETATGQAVVMFHGYSVDSGDWIDKLAYAAEGIHVFALDCRGQGGRSEDLTATTGPTLRGHIIRGLHEEDPHKLYYRSVFLDAVQLIRIIGQMEGIDEQQIGTYGQSQGGALALAAAALVPEINQTFCVYPFLSDYQRAWEMDVSNSAYEEIAYYFRNFDPMHKREREIFTRLGYIDLQHLAPRIKAEVIMLTGMRDVICPPSTQYAVYNKLTTRKTHHLYHEYGHEFLPHHADDALMFFKGR</sequence>
<gene>
    <name evidence="4" type="ORF">DES38_103226</name>
</gene>
<proteinExistence type="predicted"/>
<dbReference type="InterPro" id="IPR039069">
    <property type="entry name" value="CE7"/>
</dbReference>
<feature type="active site" description="Charge relay system" evidence="1">
    <location>
        <position position="273"/>
    </location>
</feature>
<feature type="active site" description="Nucleophile" evidence="1">
    <location>
        <position position="183"/>
    </location>
</feature>
<dbReference type="InterPro" id="IPR008391">
    <property type="entry name" value="AXE1_dom"/>
</dbReference>
<dbReference type="AlphaFoldDB" id="A0A2V3WIE2"/>
<feature type="binding site" evidence="2">
    <location>
        <position position="91"/>
    </location>
    <ligand>
        <name>substrate</name>
    </ligand>
</feature>
<evidence type="ECO:0000313" key="4">
    <source>
        <dbReference type="EMBL" id="PXW92207.1"/>
    </source>
</evidence>
<reference evidence="4 5" key="1">
    <citation type="submission" date="2018-05" db="EMBL/GenBank/DDBJ databases">
        <title>Genomic Encyclopedia of Type Strains, Phase IV (KMG-IV): sequencing the most valuable type-strain genomes for metagenomic binning, comparative biology and taxonomic classification.</title>
        <authorList>
            <person name="Goeker M."/>
        </authorList>
    </citation>
    <scope>NUCLEOTIDE SEQUENCE [LARGE SCALE GENOMIC DNA]</scope>
    <source>
        <strain evidence="4 5">DSM 22440</strain>
    </source>
</reference>